<feature type="signal peptide" evidence="1">
    <location>
        <begin position="1"/>
        <end position="21"/>
    </location>
</feature>
<dbReference type="AlphaFoldDB" id="A0AAF0C941"/>
<keyword evidence="1" id="KW-0732">Signal</keyword>
<evidence type="ECO:0000313" key="2">
    <source>
        <dbReference type="EMBL" id="WDE05398.1"/>
    </source>
</evidence>
<gene>
    <name evidence="2" type="ORF">SG34_000145</name>
</gene>
<dbReference type="KEGG" id="tvd:SG34_000145"/>
<reference evidence="2 3" key="1">
    <citation type="journal article" date="2015" name="Genome Announc.">
        <title>Draft Genome Sequences of Marine Isolates of Thalassomonas viridans and Thalassomonas actiniarum.</title>
        <authorList>
            <person name="Olonade I."/>
            <person name="van Zyl L.J."/>
            <person name="Trindade M."/>
        </authorList>
    </citation>
    <scope>NUCLEOTIDE SEQUENCE [LARGE SCALE GENOMIC DNA]</scope>
    <source>
        <strain evidence="2 3">XOM25</strain>
    </source>
</reference>
<name>A0AAF0C941_9GAMM</name>
<evidence type="ECO:0000256" key="1">
    <source>
        <dbReference type="SAM" id="SignalP"/>
    </source>
</evidence>
<protein>
    <submittedName>
        <fullName evidence="2">Uncharacterized protein</fullName>
    </submittedName>
</protein>
<keyword evidence="3" id="KW-1185">Reference proteome</keyword>
<dbReference type="EMBL" id="CP059733">
    <property type="protein sequence ID" value="WDE05398.1"/>
    <property type="molecule type" value="Genomic_DNA"/>
</dbReference>
<proteinExistence type="predicted"/>
<reference evidence="2 3" key="2">
    <citation type="journal article" date="2022" name="Mar. Drugs">
        <title>Bioassay-Guided Fractionation Leads to the Detection of Cholic Acid Generated by the Rare Thalassomonas sp.</title>
        <authorList>
            <person name="Pheiffer F."/>
            <person name="Schneider Y.K."/>
            <person name="Hansen E.H."/>
            <person name="Andersen J.H."/>
            <person name="Isaksson J."/>
            <person name="Busche T."/>
            <person name="R C."/>
            <person name="Kalinowski J."/>
            <person name="Zyl L.V."/>
            <person name="Trindade M."/>
        </authorList>
    </citation>
    <scope>NUCLEOTIDE SEQUENCE [LARGE SCALE GENOMIC DNA]</scope>
    <source>
        <strain evidence="2 3">XOM25</strain>
    </source>
</reference>
<dbReference type="RefSeq" id="WP_044837118.1">
    <property type="nucleotide sequence ID" value="NZ_CP059733.1"/>
</dbReference>
<dbReference type="Proteomes" id="UP000032352">
    <property type="component" value="Chromosome"/>
</dbReference>
<accession>A0AAF0C941</accession>
<organism evidence="2 3">
    <name type="scientific">Thalassomonas viridans</name>
    <dbReference type="NCBI Taxonomy" id="137584"/>
    <lineage>
        <taxon>Bacteria</taxon>
        <taxon>Pseudomonadati</taxon>
        <taxon>Pseudomonadota</taxon>
        <taxon>Gammaproteobacteria</taxon>
        <taxon>Alteromonadales</taxon>
        <taxon>Colwelliaceae</taxon>
        <taxon>Thalassomonas</taxon>
    </lineage>
</organism>
<sequence>MKKLTGLILLCSLFLSQPCQAFADAVYISGIKHTLTLADFQHSGEDYLANINVIGDSGQNLLFDVDAVVIGDGYQEEKEVCFTYHPDDPPCSESYIRNAFSFAVDLQVSCSGINIGMDMDNKNERLRPGERVSYTRREVKLMVSKELITGGNCRQLQVTVKGRDVANIDTIYLDVIIGEVF</sequence>
<evidence type="ECO:0000313" key="3">
    <source>
        <dbReference type="Proteomes" id="UP000032352"/>
    </source>
</evidence>
<feature type="chain" id="PRO_5042023268" evidence="1">
    <location>
        <begin position="22"/>
        <end position="181"/>
    </location>
</feature>